<dbReference type="AlphaFoldDB" id="A0AAD2FNT5"/>
<evidence type="ECO:0000313" key="3">
    <source>
        <dbReference type="Proteomes" id="UP001295423"/>
    </source>
</evidence>
<evidence type="ECO:0000313" key="2">
    <source>
        <dbReference type="EMBL" id="CAJ1947601.1"/>
    </source>
</evidence>
<dbReference type="InterPro" id="IPR026508">
    <property type="entry name" value="TMEM164"/>
</dbReference>
<feature type="transmembrane region" description="Helical" evidence="1">
    <location>
        <begin position="280"/>
        <end position="302"/>
    </location>
</feature>
<name>A0AAD2FNT5_9STRA</name>
<dbReference type="Pfam" id="PF14808">
    <property type="entry name" value="TMEM164"/>
    <property type="match status" value="1"/>
</dbReference>
<keyword evidence="1" id="KW-1133">Transmembrane helix</keyword>
<keyword evidence="1" id="KW-0812">Transmembrane</keyword>
<feature type="transmembrane region" description="Helical" evidence="1">
    <location>
        <begin position="235"/>
        <end position="260"/>
    </location>
</feature>
<sequence length="318" mass="35133">MESLLHSAAGALGRWVQSLNPSLLKHNPPFEEVTGSDICFLGPNGETDESLVIFCRDFTMRSLVGSWYLSPTRHALEMLILSPIFLMVIWKILPSLLQLEGKRSGTKAGHPLGIPTLAASCMAAHLFYKTLGKKILFLCVPCNVQWQLTVLICFGSWSGPVQGVLYQLLLSYCGYTLPALATPDVSDCLFPFEPFFFWFNHIALLVIPIAYLATGRVSLLSPSRTCSTLWFNVQWWLVTCAGFGLFYFLPVSLVSIASGYNLNYMLSPPPGQDLIVGDSYRLMSIGCCALLIFLTRGSIVMVESLTKAAKKQAEKKAE</sequence>
<feature type="transmembrane region" description="Helical" evidence="1">
    <location>
        <begin position="195"/>
        <end position="214"/>
    </location>
</feature>
<keyword evidence="1" id="KW-0472">Membrane</keyword>
<proteinExistence type="predicted"/>
<feature type="transmembrane region" description="Helical" evidence="1">
    <location>
        <begin position="75"/>
        <end position="93"/>
    </location>
</feature>
<organism evidence="2 3">
    <name type="scientific">Cylindrotheca closterium</name>
    <dbReference type="NCBI Taxonomy" id="2856"/>
    <lineage>
        <taxon>Eukaryota</taxon>
        <taxon>Sar</taxon>
        <taxon>Stramenopiles</taxon>
        <taxon>Ochrophyta</taxon>
        <taxon>Bacillariophyta</taxon>
        <taxon>Bacillariophyceae</taxon>
        <taxon>Bacillariophycidae</taxon>
        <taxon>Bacillariales</taxon>
        <taxon>Bacillariaceae</taxon>
        <taxon>Cylindrotheca</taxon>
    </lineage>
</organism>
<dbReference type="PANTHER" id="PTHR20948:SF2">
    <property type="entry name" value="TRANSMEMBRANE PROTEIN 164"/>
    <property type="match status" value="1"/>
</dbReference>
<feature type="transmembrane region" description="Helical" evidence="1">
    <location>
        <begin position="135"/>
        <end position="157"/>
    </location>
</feature>
<comment type="caution">
    <text evidence="2">The sequence shown here is derived from an EMBL/GenBank/DDBJ whole genome shotgun (WGS) entry which is preliminary data.</text>
</comment>
<reference evidence="2" key="1">
    <citation type="submission" date="2023-08" db="EMBL/GenBank/DDBJ databases">
        <authorList>
            <person name="Audoor S."/>
            <person name="Bilcke G."/>
        </authorList>
    </citation>
    <scope>NUCLEOTIDE SEQUENCE</scope>
</reference>
<dbReference type="Proteomes" id="UP001295423">
    <property type="component" value="Unassembled WGS sequence"/>
</dbReference>
<dbReference type="PANTHER" id="PTHR20948">
    <property type="entry name" value="TRANSMEMBRANE PROTEIN 164"/>
    <property type="match status" value="1"/>
</dbReference>
<gene>
    <name evidence="2" type="ORF">CYCCA115_LOCUS11221</name>
</gene>
<keyword evidence="3" id="KW-1185">Reference proteome</keyword>
<accession>A0AAD2FNT5</accession>
<evidence type="ECO:0000256" key="1">
    <source>
        <dbReference type="SAM" id="Phobius"/>
    </source>
</evidence>
<dbReference type="EMBL" id="CAKOGP040001734">
    <property type="protein sequence ID" value="CAJ1947601.1"/>
    <property type="molecule type" value="Genomic_DNA"/>
</dbReference>
<protein>
    <submittedName>
        <fullName evidence="2">Uncharacterized protein</fullName>
    </submittedName>
</protein>